<dbReference type="SUPFAM" id="SSF50118">
    <property type="entry name" value="Cell growth inhibitor/plasmid maintenance toxic component"/>
    <property type="match status" value="1"/>
</dbReference>
<dbReference type="OrthoDB" id="283110at2"/>
<gene>
    <name evidence="1" type="ordered locus">Psta_1718</name>
</gene>
<dbReference type="eggNOG" id="COG2337">
    <property type="taxonomic scope" value="Bacteria"/>
</dbReference>
<dbReference type="InterPro" id="IPR011067">
    <property type="entry name" value="Plasmid_toxin/cell-grow_inhib"/>
</dbReference>
<dbReference type="AlphaFoldDB" id="D2QYT8"/>
<dbReference type="PANTHER" id="PTHR33988">
    <property type="entry name" value="ENDORIBONUCLEASE MAZF-RELATED"/>
    <property type="match status" value="1"/>
</dbReference>
<reference evidence="1 2" key="1">
    <citation type="journal article" date="2009" name="Stand. Genomic Sci.">
        <title>Complete genome sequence of Pirellula staleyi type strain (ATCC 27377).</title>
        <authorList>
            <person name="Clum A."/>
            <person name="Tindall B.J."/>
            <person name="Sikorski J."/>
            <person name="Ivanova N."/>
            <person name="Mavrommatis K."/>
            <person name="Lucas S."/>
            <person name="Glavina del Rio T."/>
            <person name="Nolan M."/>
            <person name="Chen F."/>
            <person name="Tice H."/>
            <person name="Pitluck S."/>
            <person name="Cheng J.F."/>
            <person name="Chertkov O."/>
            <person name="Brettin T."/>
            <person name="Han C."/>
            <person name="Detter J.C."/>
            <person name="Kuske C."/>
            <person name="Bruce D."/>
            <person name="Goodwin L."/>
            <person name="Ovchinikova G."/>
            <person name="Pati A."/>
            <person name="Mikhailova N."/>
            <person name="Chen A."/>
            <person name="Palaniappan K."/>
            <person name="Land M."/>
            <person name="Hauser L."/>
            <person name="Chang Y.J."/>
            <person name="Jeffries C.D."/>
            <person name="Chain P."/>
            <person name="Rohde M."/>
            <person name="Goker M."/>
            <person name="Bristow J."/>
            <person name="Eisen J.A."/>
            <person name="Markowitz V."/>
            <person name="Hugenholtz P."/>
            <person name="Kyrpides N.C."/>
            <person name="Klenk H.P."/>
            <person name="Lapidus A."/>
        </authorList>
    </citation>
    <scope>NUCLEOTIDE SEQUENCE [LARGE SCALE GENOMIC DNA]</scope>
    <source>
        <strain evidence="2">ATCC 27377 / DSM 6068 / ICPB 4128</strain>
    </source>
</reference>
<dbReference type="STRING" id="530564.Psta_1718"/>
<dbReference type="GO" id="GO:0016075">
    <property type="term" value="P:rRNA catabolic process"/>
    <property type="evidence" value="ECO:0007669"/>
    <property type="project" value="TreeGrafter"/>
</dbReference>
<dbReference type="EMBL" id="CP001848">
    <property type="protein sequence ID" value="ADB16393.1"/>
    <property type="molecule type" value="Genomic_DNA"/>
</dbReference>
<dbReference type="Pfam" id="PF02452">
    <property type="entry name" value="PemK_toxin"/>
    <property type="match status" value="1"/>
</dbReference>
<evidence type="ECO:0000313" key="1">
    <source>
        <dbReference type="EMBL" id="ADB16393.1"/>
    </source>
</evidence>
<proteinExistence type="predicted"/>
<keyword evidence="2" id="KW-1185">Reference proteome</keyword>
<name>D2QYT8_PIRSD</name>
<accession>D2QYT8</accession>
<organism evidence="1 2">
    <name type="scientific">Pirellula staleyi (strain ATCC 27377 / DSM 6068 / ICPB 4128)</name>
    <name type="common">Pirella staleyi</name>
    <dbReference type="NCBI Taxonomy" id="530564"/>
    <lineage>
        <taxon>Bacteria</taxon>
        <taxon>Pseudomonadati</taxon>
        <taxon>Planctomycetota</taxon>
        <taxon>Planctomycetia</taxon>
        <taxon>Pirellulales</taxon>
        <taxon>Pirellulaceae</taxon>
        <taxon>Pirellula</taxon>
    </lineage>
</organism>
<dbReference type="KEGG" id="psl:Psta_1718"/>
<dbReference type="HOGENOM" id="CLU_2244631_0_0_0"/>
<dbReference type="Gene3D" id="2.30.30.110">
    <property type="match status" value="1"/>
</dbReference>
<sequence length="107" mass="11857">MPTMPLRGEVWVVDLGMVAKIRPALVLSISAVDANDRSLVTIVPHTTSVRGSRFEVNVPVKFLKAGAFDAQNLLTIPTVKLVRLLGKLTDEQLQQVEHVVQLWLGFR</sequence>
<dbReference type="GO" id="GO:0004521">
    <property type="term" value="F:RNA endonuclease activity"/>
    <property type="evidence" value="ECO:0007669"/>
    <property type="project" value="TreeGrafter"/>
</dbReference>
<dbReference type="InterPro" id="IPR003477">
    <property type="entry name" value="PemK-like"/>
</dbReference>
<protein>
    <submittedName>
        <fullName evidence="1">Transcriptional modulator of MazE/toxin, MazF</fullName>
    </submittedName>
</protein>
<dbReference type="GO" id="GO:0006402">
    <property type="term" value="P:mRNA catabolic process"/>
    <property type="evidence" value="ECO:0007669"/>
    <property type="project" value="TreeGrafter"/>
</dbReference>
<evidence type="ECO:0000313" key="2">
    <source>
        <dbReference type="Proteomes" id="UP000001887"/>
    </source>
</evidence>
<dbReference type="Proteomes" id="UP000001887">
    <property type="component" value="Chromosome"/>
</dbReference>
<dbReference type="GO" id="GO:0003677">
    <property type="term" value="F:DNA binding"/>
    <property type="evidence" value="ECO:0007669"/>
    <property type="project" value="InterPro"/>
</dbReference>